<dbReference type="AlphaFoldDB" id="C3ZIH6"/>
<feature type="compositionally biased region" description="Pro residues" evidence="1">
    <location>
        <begin position="1"/>
        <end position="13"/>
    </location>
</feature>
<feature type="region of interest" description="Disordered" evidence="1">
    <location>
        <begin position="1"/>
        <end position="104"/>
    </location>
</feature>
<sequence>KKPKPAPLQPVPPELSGAGPPLKSAPPTLPSGSVSSHDLEPPLSAPPVLQSSETTEHPSKNPLTQPSTLTSSQAAPPVQGSSSAGSRSSEGQVKDRNDGITPVRQELVELQESVQRQFQQADSRLASQMGQILKALGALQERSAKESKKMAAQLAEVEERVRRLEGAQTHLEASEKVTEGGKVSGKDSNDSKNLDSLEKRLSKVEEFVQQQTSTEVEGKEESSKAAQPDDDAEKQTDKDE</sequence>
<proteinExistence type="predicted"/>
<evidence type="ECO:0000256" key="1">
    <source>
        <dbReference type="SAM" id="MobiDB-lite"/>
    </source>
</evidence>
<feature type="compositionally biased region" description="Low complexity" evidence="1">
    <location>
        <begin position="80"/>
        <end position="91"/>
    </location>
</feature>
<dbReference type="InParanoid" id="C3ZIH6"/>
<feature type="compositionally biased region" description="Basic and acidic residues" evidence="1">
    <location>
        <begin position="172"/>
        <end position="206"/>
    </location>
</feature>
<feature type="region of interest" description="Disordered" evidence="1">
    <location>
        <begin position="165"/>
        <end position="240"/>
    </location>
</feature>
<feature type="compositionally biased region" description="Polar residues" evidence="1">
    <location>
        <begin position="61"/>
        <end position="74"/>
    </location>
</feature>
<reference evidence="2" key="1">
    <citation type="journal article" date="2008" name="Nature">
        <title>The amphioxus genome and the evolution of the chordate karyotype.</title>
        <authorList>
            <consortium name="US DOE Joint Genome Institute (JGI-PGF)"/>
            <person name="Putnam N.H."/>
            <person name="Butts T."/>
            <person name="Ferrier D.E.K."/>
            <person name="Furlong R.F."/>
            <person name="Hellsten U."/>
            <person name="Kawashima T."/>
            <person name="Robinson-Rechavi M."/>
            <person name="Shoguchi E."/>
            <person name="Terry A."/>
            <person name="Yu J.-K."/>
            <person name="Benito-Gutierrez E.L."/>
            <person name="Dubchak I."/>
            <person name="Garcia-Fernandez J."/>
            <person name="Gibson-Brown J.J."/>
            <person name="Grigoriev I.V."/>
            <person name="Horton A.C."/>
            <person name="de Jong P.J."/>
            <person name="Jurka J."/>
            <person name="Kapitonov V.V."/>
            <person name="Kohara Y."/>
            <person name="Kuroki Y."/>
            <person name="Lindquist E."/>
            <person name="Lucas S."/>
            <person name="Osoegawa K."/>
            <person name="Pennacchio L.A."/>
            <person name="Salamov A.A."/>
            <person name="Satou Y."/>
            <person name="Sauka-Spengler T."/>
            <person name="Schmutz J."/>
            <person name="Shin-I T."/>
            <person name="Toyoda A."/>
            <person name="Bronner-Fraser M."/>
            <person name="Fujiyama A."/>
            <person name="Holland L.Z."/>
            <person name="Holland P.W.H."/>
            <person name="Satoh N."/>
            <person name="Rokhsar D.S."/>
        </authorList>
    </citation>
    <scope>NUCLEOTIDE SEQUENCE [LARGE SCALE GENOMIC DNA]</scope>
    <source>
        <strain evidence="2">S238N-H82</strain>
        <tissue evidence="2">Testes</tissue>
    </source>
</reference>
<accession>C3ZIH6</accession>
<gene>
    <name evidence="2" type="ORF">BRAFLDRAFT_80791</name>
</gene>
<evidence type="ECO:0000313" key="2">
    <source>
        <dbReference type="EMBL" id="EEN47701.1"/>
    </source>
</evidence>
<protein>
    <submittedName>
        <fullName evidence="2">Uncharacterized protein</fullName>
    </submittedName>
</protein>
<organism>
    <name type="scientific">Branchiostoma floridae</name>
    <name type="common">Florida lancelet</name>
    <name type="synonym">Amphioxus</name>
    <dbReference type="NCBI Taxonomy" id="7739"/>
    <lineage>
        <taxon>Eukaryota</taxon>
        <taxon>Metazoa</taxon>
        <taxon>Chordata</taxon>
        <taxon>Cephalochordata</taxon>
        <taxon>Leptocardii</taxon>
        <taxon>Amphioxiformes</taxon>
        <taxon>Branchiostomatidae</taxon>
        <taxon>Branchiostoma</taxon>
    </lineage>
</organism>
<dbReference type="EMBL" id="GG666627">
    <property type="protein sequence ID" value="EEN47701.1"/>
    <property type="molecule type" value="Genomic_DNA"/>
</dbReference>
<feature type="non-terminal residue" evidence="2">
    <location>
        <position position="1"/>
    </location>
</feature>
<name>C3ZIH6_BRAFL</name>